<protein>
    <submittedName>
        <fullName evidence="1">Uncharacterized protein</fullName>
    </submittedName>
</protein>
<comment type="caution">
    <text evidence="1">The sequence shown here is derived from an EMBL/GenBank/DDBJ whole genome shotgun (WGS) entry which is preliminary data.</text>
</comment>
<dbReference type="AlphaFoldDB" id="A0ABD0JPD0"/>
<sequence>MSLVWVCINYNDVCLYTCASVRHWCDNQQKGIGMEPQQKVHIKNRHRERKNFFPTYTAVKMKTMGLQTHSLRLRTSLEGLKIEDCEARKEMLL</sequence>
<keyword evidence="2" id="KW-1185">Reference proteome</keyword>
<proteinExistence type="predicted"/>
<evidence type="ECO:0000313" key="1">
    <source>
        <dbReference type="EMBL" id="KAK7476696.1"/>
    </source>
</evidence>
<gene>
    <name evidence="1" type="ORF">BaRGS_00032094</name>
</gene>
<dbReference type="Proteomes" id="UP001519460">
    <property type="component" value="Unassembled WGS sequence"/>
</dbReference>
<accession>A0ABD0JPD0</accession>
<evidence type="ECO:0000313" key="2">
    <source>
        <dbReference type="Proteomes" id="UP001519460"/>
    </source>
</evidence>
<reference evidence="1 2" key="1">
    <citation type="journal article" date="2023" name="Sci. Data">
        <title>Genome assembly of the Korean intertidal mud-creeper Batillaria attramentaria.</title>
        <authorList>
            <person name="Patra A.K."/>
            <person name="Ho P.T."/>
            <person name="Jun S."/>
            <person name="Lee S.J."/>
            <person name="Kim Y."/>
            <person name="Won Y.J."/>
        </authorList>
    </citation>
    <scope>NUCLEOTIDE SEQUENCE [LARGE SCALE GENOMIC DNA]</scope>
    <source>
        <strain evidence="1">Wonlab-2016</strain>
    </source>
</reference>
<organism evidence="1 2">
    <name type="scientific">Batillaria attramentaria</name>
    <dbReference type="NCBI Taxonomy" id="370345"/>
    <lineage>
        <taxon>Eukaryota</taxon>
        <taxon>Metazoa</taxon>
        <taxon>Spiralia</taxon>
        <taxon>Lophotrochozoa</taxon>
        <taxon>Mollusca</taxon>
        <taxon>Gastropoda</taxon>
        <taxon>Caenogastropoda</taxon>
        <taxon>Sorbeoconcha</taxon>
        <taxon>Cerithioidea</taxon>
        <taxon>Batillariidae</taxon>
        <taxon>Batillaria</taxon>
    </lineage>
</organism>
<name>A0ABD0JPD0_9CAEN</name>
<dbReference type="EMBL" id="JACVVK020000369">
    <property type="protein sequence ID" value="KAK7476696.1"/>
    <property type="molecule type" value="Genomic_DNA"/>
</dbReference>